<organism evidence="1 2">
    <name type="scientific">Candidatus Synechococcus spongiarum SP3</name>
    <dbReference type="NCBI Taxonomy" id="1604020"/>
    <lineage>
        <taxon>Bacteria</taxon>
        <taxon>Bacillati</taxon>
        <taxon>Cyanobacteriota</taxon>
        <taxon>Cyanophyceae</taxon>
        <taxon>Synechococcales</taxon>
        <taxon>Synechococcaceae</taxon>
        <taxon>Synechococcus</taxon>
    </lineage>
</organism>
<gene>
    <name evidence="1" type="ORF">TE42_08025</name>
</gene>
<comment type="caution">
    <text evidence="1">The sequence shown here is derived from an EMBL/GenBank/DDBJ whole genome shotgun (WGS) entry which is preliminary data.</text>
</comment>
<evidence type="ECO:0000313" key="2">
    <source>
        <dbReference type="Proteomes" id="UP000035067"/>
    </source>
</evidence>
<sequence length="257" mass="26923">MPDASSLDLLGQVLSGVHGAVTASCANTSGPVVEAAQQLATSFRLHGGGLALGAFGFSGGGSRSEGVSQPASALLLNGPRVLHNLLGYALAQGARDVLLHLNNLENISTDHGQKAADKLRAVRDQALMSEGLHLIVVGTTDAVGTAVLCHPQVRSVFSEPLVLDALSLLEVEHLLQKRYKALQLDATCSHLAPVDAAVIRELYALFRGDLRAMLRALEDGVVELLITDQQQIHAPGGLVPSVETLYSPSCTGSTKWS</sequence>
<evidence type="ECO:0000313" key="1">
    <source>
        <dbReference type="EMBL" id="KKZ11420.1"/>
    </source>
</evidence>
<accession>A0A0G2IVU8</accession>
<name>A0A0G2IVU8_9SYNE</name>
<dbReference type="AlphaFoldDB" id="A0A0G2IVU8"/>
<dbReference type="Proteomes" id="UP000035067">
    <property type="component" value="Unassembled WGS sequence"/>
</dbReference>
<dbReference type="PATRIC" id="fig|1604020.3.peg.1585"/>
<protein>
    <submittedName>
        <fullName evidence="1">Uncharacterized protein</fullName>
    </submittedName>
</protein>
<reference evidence="1 2" key="1">
    <citation type="submission" date="2015-01" db="EMBL/GenBank/DDBJ databases">
        <title>Lifestyle Evolution in Cyanobacterial Symbionts of Sponges.</title>
        <authorList>
            <person name="Burgsdorf I."/>
            <person name="Slaby B.M."/>
            <person name="Handley K.M."/>
            <person name="Haber M."/>
            <person name="Blom J."/>
            <person name="Marshall C.W."/>
            <person name="Gilbert J.A."/>
            <person name="Hentschel U."/>
            <person name="Steindler L."/>
        </authorList>
    </citation>
    <scope>NUCLEOTIDE SEQUENCE [LARGE SCALE GENOMIC DNA]</scope>
    <source>
        <strain evidence="1">SP3</strain>
    </source>
</reference>
<dbReference type="EMBL" id="JXQG01000053">
    <property type="protein sequence ID" value="KKZ11420.1"/>
    <property type="molecule type" value="Genomic_DNA"/>
</dbReference>
<proteinExistence type="predicted"/>